<dbReference type="GO" id="GO:0008855">
    <property type="term" value="F:exodeoxyribonuclease VII activity"/>
    <property type="evidence" value="ECO:0007669"/>
    <property type="project" value="UniProtKB-EC"/>
</dbReference>
<name>A0ABT5KHZ1_9BURK</name>
<feature type="domain" description="DUF5710" evidence="8">
    <location>
        <begin position="5"/>
        <end position="46"/>
    </location>
</feature>
<evidence type="ECO:0000259" key="8">
    <source>
        <dbReference type="Pfam" id="PF18974"/>
    </source>
</evidence>
<sequence length="601" mass="64097">MKDTELKAGYKDRLQVKALGARWNPELKIWYVPSGMDLAPFAQWLPGSAVGGSLGSASASVTAGSSNRNELGVRPSALPQAFDAPVGSDLAVQSKGVALSTLLNGVAQAVALAYAAGVWTRAEVVKADIRKGHVYLELVERNSQGDTLAQARAMIWASVANKILPEFERATGAVLAAGIKLLIRTKPTASPLYGLNLVIDAIDPDYTLGDLEAKKREIRARLQREGLFEANKQLASPWDYQQVIVVAPEQAAGLGDFQAEAARLQRHGLCKFTYVHSRFQGDGAASEICKALADALRKWGDHHSAPADAVVLIRGGGAVNDLAWLNDYVLARLICELEIPVLTGIGHERDHTILDEVANIRFDTPSKVIGAIEQAIARRAGEAKRHFEDIVGVVGRATLQIAQAVEAMDAGIKLDVQRHLSLARESSAELMSDLRLRALGTLRSASVQSQAGFEAMRHHADKVIANARQVVPAALAEVKSEGRRLLRAAEVEVTGQAMSTLQRAAADIRQVSESSGRAFAELGRDAQRIVAEAQTQSAALMREVAGQGPDKTLGRGFSLVRGADGSTITSAATAAAGTAIQIEFHDGVLLAQAGQSKKRKL</sequence>
<dbReference type="Proteomes" id="UP001221189">
    <property type="component" value="Unassembled WGS sequence"/>
</dbReference>
<keyword evidence="10" id="KW-1185">Reference proteome</keyword>
<evidence type="ECO:0000256" key="1">
    <source>
        <dbReference type="ARBA" id="ARBA00022490"/>
    </source>
</evidence>
<evidence type="ECO:0000256" key="4">
    <source>
        <dbReference type="ARBA" id="ARBA00022839"/>
    </source>
</evidence>
<keyword evidence="1" id="KW-0963">Cytoplasm</keyword>
<dbReference type="EC" id="3.1.11.6" evidence="5"/>
<reference evidence="9 10" key="1">
    <citation type="submission" date="2022-10" db="EMBL/GenBank/DDBJ databases">
        <title>Paucibacter sp. hw1 Genome sequencing.</title>
        <authorList>
            <person name="Park S."/>
        </authorList>
    </citation>
    <scope>NUCLEOTIDE SEQUENCE [LARGE SCALE GENOMIC DNA]</scope>
    <source>
        <strain evidence="10">hw1</strain>
    </source>
</reference>
<evidence type="ECO:0000256" key="5">
    <source>
        <dbReference type="NCBIfam" id="TIGR00237"/>
    </source>
</evidence>
<dbReference type="Pfam" id="PF13742">
    <property type="entry name" value="tRNA_anti_2"/>
    <property type="match status" value="1"/>
</dbReference>
<dbReference type="Pfam" id="PF18974">
    <property type="entry name" value="DUF5710"/>
    <property type="match status" value="1"/>
</dbReference>
<dbReference type="InterPro" id="IPR003753">
    <property type="entry name" value="Exonuc_VII_L"/>
</dbReference>
<evidence type="ECO:0000313" key="9">
    <source>
        <dbReference type="EMBL" id="MDC8773528.1"/>
    </source>
</evidence>
<keyword evidence="4" id="KW-0269">Exonuclease</keyword>
<comment type="caution">
    <text evidence="9">The sequence shown here is derived from an EMBL/GenBank/DDBJ whole genome shotgun (WGS) entry which is preliminary data.</text>
</comment>
<dbReference type="InterPro" id="IPR020579">
    <property type="entry name" value="Exonuc_VII_lsu_C"/>
</dbReference>
<gene>
    <name evidence="9" type="primary">xseA</name>
    <name evidence="9" type="ORF">PRZ03_18270</name>
</gene>
<dbReference type="InterPro" id="IPR025824">
    <property type="entry name" value="OB-fold_nuc-bd_dom"/>
</dbReference>
<protein>
    <recommendedName>
        <fullName evidence="5">Exodeoxyribonuclease VII large subunit</fullName>
        <ecNumber evidence="5">3.1.11.6</ecNumber>
    </recommendedName>
</protein>
<keyword evidence="3 9" id="KW-0378">Hydrolase</keyword>
<evidence type="ECO:0000256" key="2">
    <source>
        <dbReference type="ARBA" id="ARBA00022722"/>
    </source>
</evidence>
<dbReference type="PANTHER" id="PTHR30008:SF0">
    <property type="entry name" value="EXODEOXYRIBONUCLEASE 7 LARGE SUBUNIT"/>
    <property type="match status" value="1"/>
</dbReference>
<evidence type="ECO:0000259" key="6">
    <source>
        <dbReference type="Pfam" id="PF02601"/>
    </source>
</evidence>
<dbReference type="Pfam" id="PF02601">
    <property type="entry name" value="Exonuc_VII_L"/>
    <property type="match status" value="1"/>
</dbReference>
<evidence type="ECO:0000259" key="7">
    <source>
        <dbReference type="Pfam" id="PF13742"/>
    </source>
</evidence>
<dbReference type="EMBL" id="JAQQXT010000012">
    <property type="protein sequence ID" value="MDC8773528.1"/>
    <property type="molecule type" value="Genomic_DNA"/>
</dbReference>
<evidence type="ECO:0000256" key="3">
    <source>
        <dbReference type="ARBA" id="ARBA00022801"/>
    </source>
</evidence>
<feature type="domain" description="OB-fold nucleic acid binding" evidence="7">
    <location>
        <begin position="99"/>
        <end position="202"/>
    </location>
</feature>
<accession>A0ABT5KHZ1</accession>
<keyword evidence="2" id="KW-0540">Nuclease</keyword>
<dbReference type="RefSeq" id="WP_273601684.1">
    <property type="nucleotide sequence ID" value="NZ_JAQQXT010000012.1"/>
</dbReference>
<proteinExistence type="predicted"/>
<dbReference type="NCBIfam" id="TIGR00237">
    <property type="entry name" value="xseA"/>
    <property type="match status" value="1"/>
</dbReference>
<evidence type="ECO:0000313" key="10">
    <source>
        <dbReference type="Proteomes" id="UP001221189"/>
    </source>
</evidence>
<dbReference type="CDD" id="cd04489">
    <property type="entry name" value="ExoVII_LU_OBF"/>
    <property type="match status" value="1"/>
</dbReference>
<feature type="domain" description="Exonuclease VII large subunit C-terminal" evidence="6">
    <location>
        <begin position="227"/>
        <end position="590"/>
    </location>
</feature>
<dbReference type="PANTHER" id="PTHR30008">
    <property type="entry name" value="EXODEOXYRIBONUCLEASE 7 LARGE SUBUNIT"/>
    <property type="match status" value="1"/>
</dbReference>
<dbReference type="InterPro" id="IPR043764">
    <property type="entry name" value="DUF5710"/>
</dbReference>
<organism evidence="9 10">
    <name type="scientific">Roseateles albus</name>
    <dbReference type="NCBI Taxonomy" id="2987525"/>
    <lineage>
        <taxon>Bacteria</taxon>
        <taxon>Pseudomonadati</taxon>
        <taxon>Pseudomonadota</taxon>
        <taxon>Betaproteobacteria</taxon>
        <taxon>Burkholderiales</taxon>
        <taxon>Sphaerotilaceae</taxon>
        <taxon>Roseateles</taxon>
    </lineage>
</organism>